<dbReference type="GO" id="GO:0033218">
    <property type="term" value="F:amide binding"/>
    <property type="evidence" value="ECO:0007669"/>
    <property type="project" value="InterPro"/>
</dbReference>
<organism evidence="1 2">
    <name type="scientific">Effusibacillus lacus</name>
    <dbReference type="NCBI Taxonomy" id="1348429"/>
    <lineage>
        <taxon>Bacteria</taxon>
        <taxon>Bacillati</taxon>
        <taxon>Bacillota</taxon>
        <taxon>Bacilli</taxon>
        <taxon>Bacillales</taxon>
        <taxon>Alicyclobacillaceae</taxon>
        <taxon>Effusibacillus</taxon>
    </lineage>
</organism>
<sequence>MKKWLWNSAAVGLAMTMLLTGCGGAKKTSGNSGGGSDSDGIKVGILFSLSGATAVTEKGMANAALLAIEEINANGGVKGKKLIPVQEDLASQPSVAATKAKKLLQQDKVVAIVGGYTSASRQAMLPIVEQNKGVLVYPTLYEGEECSKNIIYTGATPNQQLQDFVPWMIENYGKKFFFIGSDYVYPAETNKQVKALLKKFGGEVVGEEYVPIGHSEFASVINKIKSAQPNVIFSDLVGDSVAAFYKQYKSYGLDPAKMPIASPITAETDLAAMGAEVGEGHITSYGYFQSLDTPENKKFVEAYHTKYGQNEPITSVIEAAYFSTHLLAKALEKTDDIRNAEKLIKAFAGLEFQAPQGKIKIDEHNNHAYLYSRIAKIGKDGQFHVVKESKEPIAPEPWAKILFPDKEKTCHLH</sequence>
<dbReference type="GO" id="GO:0006865">
    <property type="term" value="P:amino acid transport"/>
    <property type="evidence" value="ECO:0007669"/>
    <property type="project" value="InterPro"/>
</dbReference>
<dbReference type="SUPFAM" id="SSF53822">
    <property type="entry name" value="Periplasmic binding protein-like I"/>
    <property type="match status" value="1"/>
</dbReference>
<dbReference type="CDD" id="cd06357">
    <property type="entry name" value="PBP1_AmiC"/>
    <property type="match status" value="1"/>
</dbReference>
<proteinExistence type="predicted"/>
<name>A0A292YMB7_9BACL</name>
<dbReference type="OrthoDB" id="9783240at2"/>
<dbReference type="RefSeq" id="WP_096181741.1">
    <property type="nucleotide sequence ID" value="NZ_BDUF01000044.1"/>
</dbReference>
<protein>
    <submittedName>
        <fullName evidence="1">ABC transporter substrate-binding protein</fullName>
    </submittedName>
</protein>
<dbReference type="PANTHER" id="PTHR47628:SF1">
    <property type="entry name" value="ALIPHATIC AMIDASE EXPRESSION-REGULATING PROTEIN"/>
    <property type="match status" value="1"/>
</dbReference>
<reference evidence="2" key="1">
    <citation type="submission" date="2017-07" db="EMBL/GenBank/DDBJ databases">
        <title>Draft genome sequence of Effusibacillus lacus strain skLN1.</title>
        <authorList>
            <person name="Watanabe M."/>
            <person name="Kojima H."/>
            <person name="Fukui M."/>
        </authorList>
    </citation>
    <scope>NUCLEOTIDE SEQUENCE [LARGE SCALE GENOMIC DNA]</scope>
    <source>
        <strain evidence="2">skLN1</strain>
    </source>
</reference>
<dbReference type="PANTHER" id="PTHR47628">
    <property type="match status" value="1"/>
</dbReference>
<dbReference type="InterPro" id="IPR028082">
    <property type="entry name" value="Peripla_BP_I"/>
</dbReference>
<evidence type="ECO:0000313" key="2">
    <source>
        <dbReference type="Proteomes" id="UP000217785"/>
    </source>
</evidence>
<dbReference type="AlphaFoldDB" id="A0A292YMB7"/>
<dbReference type="EMBL" id="BDUF01000044">
    <property type="protein sequence ID" value="GAX90039.1"/>
    <property type="molecule type" value="Genomic_DNA"/>
</dbReference>
<accession>A0A292YMB7</accession>
<dbReference type="Proteomes" id="UP000217785">
    <property type="component" value="Unassembled WGS sequence"/>
</dbReference>
<dbReference type="PROSITE" id="PS51257">
    <property type="entry name" value="PROKAR_LIPOPROTEIN"/>
    <property type="match status" value="1"/>
</dbReference>
<dbReference type="Pfam" id="PF13433">
    <property type="entry name" value="Peripla_BP_5"/>
    <property type="match status" value="1"/>
</dbReference>
<dbReference type="InterPro" id="IPR039570">
    <property type="entry name" value="AmiC_PBP1"/>
</dbReference>
<evidence type="ECO:0000313" key="1">
    <source>
        <dbReference type="EMBL" id="GAX90039.1"/>
    </source>
</evidence>
<keyword evidence="2" id="KW-1185">Reference proteome</keyword>
<dbReference type="PRINTS" id="PR00337">
    <property type="entry name" value="LEUILEVALBP"/>
</dbReference>
<gene>
    <name evidence="1" type="ORF">EFBL_1665</name>
</gene>
<comment type="caution">
    <text evidence="1">The sequence shown here is derived from an EMBL/GenBank/DDBJ whole genome shotgun (WGS) entry which is preliminary data.</text>
</comment>
<dbReference type="InterPro" id="IPR000709">
    <property type="entry name" value="Leu_Ile_Val-bd"/>
</dbReference>
<dbReference type="Gene3D" id="3.40.50.2300">
    <property type="match status" value="2"/>
</dbReference>